<evidence type="ECO:0007829" key="2">
    <source>
        <dbReference type="PDB" id="7XDI"/>
    </source>
</evidence>
<organism evidence="1">
    <name type="scientific">Sulfolobus spindle-shaped virus SSV19</name>
    <dbReference type="NCBI Taxonomy" id="3035230"/>
    <lineage>
        <taxon>Viruses</taxon>
        <taxon>Viruses incertae sedis</taxon>
        <taxon>Fuselloviridae</taxon>
        <taxon>Betafusellovirus</taxon>
    </lineage>
</organism>
<evidence type="ECO:0000313" key="1">
    <source>
        <dbReference type="EMBL" id="QGA87227.1"/>
    </source>
</evidence>
<name>A0ACD6BAC7_9VIRU</name>
<keyword evidence="2" id="KW-0002">3D-structure</keyword>
<dbReference type="EMBL" id="MN496305">
    <property type="protein sequence ID" value="QGA87227.1"/>
    <property type="molecule type" value="Genomic_DNA"/>
</dbReference>
<reference evidence="2" key="2">
    <citation type="journal article" date="2022" name="Proc. Natl. Acad. Sci. U.S.A.">
        <title>Structural insights into a spindle-shaped archaeal virus with a sevenfold symmetrical tail.</title>
        <authorList>
            <person name="Han Z."/>
            <person name="Yuan W."/>
            <person name="Xiao H."/>
            <person name="Wang L."/>
            <person name="Zhang J."/>
            <person name="Peng Y."/>
            <person name="Cheng L."/>
            <person name="Liu H."/>
            <person name="Huang L."/>
        </authorList>
    </citation>
    <scope>STRUCTURE BY ELECTRON MICROSCOPY (3.80 ANGSTROMS) OF 1-1236</scope>
</reference>
<sequence length="1236" mass="137029">MKRVFLLYIIGILLTLFLPLIQTQSAVSLPPLYVEDAVNAEIQQLWSKSPTGVYAFHEAPSVNNSFWPDDNAKFLESIAPWWQSYSSYVNSTLQFLQQSDVNGLFIKRFEYPLNPLQSITIGNLSGYTNGFYDIVGNPLLNSMRIATYYNPTLAVTYLFGNVVQYPNGILVNIEQGLENPITDGGFGGTGGQNPPWESLNSSSLVNDSIVSIVNNAKTYLNLTGPTFFGTPSEELQYNFPIVNVLPHYLAFQNVNGILGQYNYQGKFIPFNVTLVLQSSSINRIYLEFIWENSTSGTYVLTDIPVYFTANGQWQQVVVTVPASAWPKYWNLGALSAVPLLIGIGLDLPGSSPSQTGPTGVYVGDIATNYPTTFGPQFNVTNKGSYVVFNESWKSDSLGATFWIAYVLGQGNAIEVLASAPVNQSWIYVGYNGLATIGTGYTILETPSGILKNYQNSGNISWTYLGPNFGKWMLLSTNYAPNWIGDFQMLFIFPMAGTSNPYMDTLNNAVYMGDPTEVRNTLYFGNYTTLPGYFQWVQIAYQNDGNTSGVFGFFLIPSVDYLVNPSVIVNDMFPSSLTAYSPSSIPNYWWEAVWGENYYEGEIIYALALLGKYGNSQALQMAQQAWLSYYNQLKAYNGATYTSSLARFIMATILLYNITGNTQYSNAYTQLANWLLQYQNQSKYAYVYIPMWYHKDVDVPSVNGFATYGYIINRTAQMDVGTVISGTSIGLNFFEDIPLNTSYGIYLLTNGTGKLPFTYQNVLNVSGTFITYLYMNGGGTATTANITITVQIAYNGNVLQTIGTAAVDNVPIQPGGISGSPPFYPVKIVVPVLTTVNAPPGSTLIIGWNIKAPQTVYVLIDSTNGPSNVTIPLSWPNPFYGLFTIPKIYNPNPGVHNYPQPYFLDISAMAGQAMMALYAVTKNITYLLDAQLVMNAIHYGPVPMPTYGILGVPNPPVEPRLWVYANYSTVDADYYTYKSELVSEFGDAIGNNTLASLAISRVWQRTSYTYPTSYIYYVARYGSGLQMNSETQPWGDVATQFYVNTWSPSNLDLFWASLPNNNYITNQTWNGTALFIHLYAYQQSQVQLIFLTTTVNFNVLVNGNYTNYEANHQIMQIAPTLEPGPNTIIIIPNPKNQVSQNTNISTTTTTSPLSNAISGLGITLTQNELMLLGFVIYFVIIMVTYGVSRNKTITVLSSIVAVAIVYALALWPTYMAFILGAVGFFMLFYSISRREEE</sequence>
<protein>
    <submittedName>
        <fullName evidence="1">VP4</fullName>
    </submittedName>
</protein>
<proteinExistence type="evidence at protein level"/>
<accession>A0A5Q0V0A2</accession>
<reference evidence="1" key="1">
    <citation type="journal article" date="2020" name="J. Virol.">
        <title>Novel Sulfolobus Fuselloviruses with Extensive Genomic Variations.</title>
        <authorList>
            <person name="Zhang J."/>
            <person name="Zheng X."/>
            <person name="Wang H."/>
            <person name="Jiang H."/>
            <person name="Dong H."/>
            <person name="Huang L."/>
        </authorList>
    </citation>
    <scope>NUCLEOTIDE SEQUENCE</scope>
    <source>
        <strain evidence="1">SSV19</strain>
    </source>
</reference>
<accession>A0ACD6BAC7</accession>
<dbReference type="PDB" id="7XDI">
    <property type="method" value="EM"/>
    <property type="resolution" value="3.80 A"/>
    <property type="chains" value="F=1-1236"/>
</dbReference>